<dbReference type="Proteomes" id="UP000054279">
    <property type="component" value="Unassembled WGS sequence"/>
</dbReference>
<protein>
    <recommendedName>
        <fullName evidence="6">Diacetyl reductase [(S)-acetoin forming]</fullName>
    </recommendedName>
</protein>
<dbReference type="InterPro" id="IPR036291">
    <property type="entry name" value="NAD(P)-bd_dom_sf"/>
</dbReference>
<sequence length="201" mass="21294">MSASKAPSSSRPARRVAIVTGAAQGIGLCIAQRLIADGLNVVLNDLPAKKAVLYDVVKELGKERAAASFGDAADAKHVQELVDTAVEVFGSIDVFVANAGVNFRASLLDTTEEDWERIMRINTLSVFLAYKIAGRQMIKQGKGGRLIGASSVSGKRGFPMLSIYSASKFFVRGITQAAAIEFGSHGITVNSYAPGLIETDM</sequence>
<organism evidence="4 5">
    <name type="scientific">Sphaerobolus stellatus (strain SS14)</name>
    <dbReference type="NCBI Taxonomy" id="990650"/>
    <lineage>
        <taxon>Eukaryota</taxon>
        <taxon>Fungi</taxon>
        <taxon>Dikarya</taxon>
        <taxon>Basidiomycota</taxon>
        <taxon>Agaricomycotina</taxon>
        <taxon>Agaricomycetes</taxon>
        <taxon>Phallomycetidae</taxon>
        <taxon>Geastrales</taxon>
        <taxon>Sphaerobolaceae</taxon>
        <taxon>Sphaerobolus</taxon>
    </lineage>
</organism>
<dbReference type="GO" id="GO:0016616">
    <property type="term" value="F:oxidoreductase activity, acting on the CH-OH group of donors, NAD or NADP as acceptor"/>
    <property type="evidence" value="ECO:0007669"/>
    <property type="project" value="TreeGrafter"/>
</dbReference>
<evidence type="ECO:0000256" key="1">
    <source>
        <dbReference type="ARBA" id="ARBA00006484"/>
    </source>
</evidence>
<dbReference type="InterPro" id="IPR002347">
    <property type="entry name" value="SDR_fam"/>
</dbReference>
<dbReference type="PROSITE" id="PS00061">
    <property type="entry name" value="ADH_SHORT"/>
    <property type="match status" value="1"/>
</dbReference>
<dbReference type="PRINTS" id="PR00081">
    <property type="entry name" value="GDHRDH"/>
</dbReference>
<dbReference type="OrthoDB" id="498125at2759"/>
<evidence type="ECO:0000313" key="5">
    <source>
        <dbReference type="Proteomes" id="UP000054279"/>
    </source>
</evidence>
<proteinExistence type="inferred from homology"/>
<evidence type="ECO:0008006" key="6">
    <source>
        <dbReference type="Google" id="ProtNLM"/>
    </source>
</evidence>
<dbReference type="InterPro" id="IPR020904">
    <property type="entry name" value="Sc_DH/Rdtase_CS"/>
</dbReference>
<dbReference type="PANTHER" id="PTHR42760">
    <property type="entry name" value="SHORT-CHAIN DEHYDROGENASES/REDUCTASES FAMILY MEMBER"/>
    <property type="match status" value="1"/>
</dbReference>
<dbReference type="SUPFAM" id="SSF51735">
    <property type="entry name" value="NAD(P)-binding Rossmann-fold domains"/>
    <property type="match status" value="1"/>
</dbReference>
<name>A0A0C9VLI0_SPHS4</name>
<reference evidence="4 5" key="1">
    <citation type="submission" date="2014-06" db="EMBL/GenBank/DDBJ databases">
        <title>Evolutionary Origins and Diversification of the Mycorrhizal Mutualists.</title>
        <authorList>
            <consortium name="DOE Joint Genome Institute"/>
            <consortium name="Mycorrhizal Genomics Consortium"/>
            <person name="Kohler A."/>
            <person name="Kuo A."/>
            <person name="Nagy L.G."/>
            <person name="Floudas D."/>
            <person name="Copeland A."/>
            <person name="Barry K.W."/>
            <person name="Cichocki N."/>
            <person name="Veneault-Fourrey C."/>
            <person name="LaButti K."/>
            <person name="Lindquist E.A."/>
            <person name="Lipzen A."/>
            <person name="Lundell T."/>
            <person name="Morin E."/>
            <person name="Murat C."/>
            <person name="Riley R."/>
            <person name="Ohm R."/>
            <person name="Sun H."/>
            <person name="Tunlid A."/>
            <person name="Henrissat B."/>
            <person name="Grigoriev I.V."/>
            <person name="Hibbett D.S."/>
            <person name="Martin F."/>
        </authorList>
    </citation>
    <scope>NUCLEOTIDE SEQUENCE [LARGE SCALE GENOMIC DNA]</scope>
    <source>
        <strain evidence="4 5">SS14</strain>
    </source>
</reference>
<evidence type="ECO:0000256" key="2">
    <source>
        <dbReference type="ARBA" id="ARBA00022857"/>
    </source>
</evidence>
<dbReference type="PANTHER" id="PTHR42760:SF121">
    <property type="entry name" value="3-OXOACYL-(ACYL-CARRIER-PROTEIN) REDUCTASE"/>
    <property type="match status" value="1"/>
</dbReference>
<dbReference type="AlphaFoldDB" id="A0A0C9VLI0"/>
<feature type="non-terminal residue" evidence="4">
    <location>
        <position position="1"/>
    </location>
</feature>
<dbReference type="GO" id="GO:0006633">
    <property type="term" value="P:fatty acid biosynthetic process"/>
    <property type="evidence" value="ECO:0007669"/>
    <property type="project" value="TreeGrafter"/>
</dbReference>
<dbReference type="Gene3D" id="3.40.50.720">
    <property type="entry name" value="NAD(P)-binding Rossmann-like Domain"/>
    <property type="match status" value="1"/>
</dbReference>
<keyword evidence="2" id="KW-0521">NADP</keyword>
<keyword evidence="5" id="KW-1185">Reference proteome</keyword>
<dbReference type="HOGENOM" id="CLU_010194_2_10_1"/>
<evidence type="ECO:0000256" key="3">
    <source>
        <dbReference type="RuleBase" id="RU000363"/>
    </source>
</evidence>
<dbReference type="PRINTS" id="PR00080">
    <property type="entry name" value="SDRFAMILY"/>
</dbReference>
<accession>A0A0C9VLI0</accession>
<dbReference type="FunFam" id="3.40.50.720:FF:000084">
    <property type="entry name" value="Short-chain dehydrogenase reductase"/>
    <property type="match status" value="1"/>
</dbReference>
<evidence type="ECO:0000313" key="4">
    <source>
        <dbReference type="EMBL" id="KIJ38695.1"/>
    </source>
</evidence>
<comment type="similarity">
    <text evidence="1 3">Belongs to the short-chain dehydrogenases/reductases (SDR) family.</text>
</comment>
<dbReference type="Pfam" id="PF00106">
    <property type="entry name" value="adh_short"/>
    <property type="match status" value="1"/>
</dbReference>
<dbReference type="GO" id="GO:0048038">
    <property type="term" value="F:quinone binding"/>
    <property type="evidence" value="ECO:0007669"/>
    <property type="project" value="TreeGrafter"/>
</dbReference>
<dbReference type="EMBL" id="KN837158">
    <property type="protein sequence ID" value="KIJ38695.1"/>
    <property type="molecule type" value="Genomic_DNA"/>
</dbReference>
<gene>
    <name evidence="4" type="ORF">M422DRAFT_176167</name>
</gene>